<accession>A0A6M0T0D5</accession>
<comment type="caution">
    <text evidence="2">The sequence shown here is derived from an EMBL/GenBank/DDBJ whole genome shotgun (WGS) entry which is preliminary data.</text>
</comment>
<dbReference type="InterPro" id="IPR014719">
    <property type="entry name" value="Ribosomal_bL12_C/ClpS-like"/>
</dbReference>
<name>A0A6M0T0D5_CLOBO</name>
<dbReference type="GO" id="GO:0003677">
    <property type="term" value="F:DNA binding"/>
    <property type="evidence" value="ECO:0007669"/>
    <property type="project" value="UniProtKB-KW"/>
</dbReference>
<proteinExistence type="predicted"/>
<keyword evidence="1" id="KW-1133">Transmembrane helix</keyword>
<organism evidence="2 3">
    <name type="scientific">Clostridium botulinum</name>
    <dbReference type="NCBI Taxonomy" id="1491"/>
    <lineage>
        <taxon>Bacteria</taxon>
        <taxon>Bacillati</taxon>
        <taxon>Bacillota</taxon>
        <taxon>Clostridia</taxon>
        <taxon>Eubacteriales</taxon>
        <taxon>Clostridiaceae</taxon>
        <taxon>Clostridium</taxon>
    </lineage>
</organism>
<evidence type="ECO:0000313" key="2">
    <source>
        <dbReference type="EMBL" id="NFA61227.1"/>
    </source>
</evidence>
<reference evidence="2 3" key="1">
    <citation type="submission" date="2019-02" db="EMBL/GenBank/DDBJ databases">
        <title>Genome sequencing of Clostridium botulinum clinical isolates.</title>
        <authorList>
            <person name="Brunt J."/>
            <person name="Van Vliet A.H.M."/>
            <person name="Stringer S.C."/>
            <person name="Grant K.A."/>
            <person name="Carter A.C."/>
            <person name="Peck M.W."/>
        </authorList>
    </citation>
    <scope>NUCLEOTIDE SEQUENCE [LARGE SCALE GENOMIC DNA]</scope>
    <source>
        <strain evidence="2 3">R1125/03</strain>
    </source>
</reference>
<feature type="transmembrane region" description="Helical" evidence="1">
    <location>
        <begin position="32"/>
        <end position="52"/>
    </location>
</feature>
<keyword evidence="1" id="KW-0472">Membrane</keyword>
<keyword evidence="2" id="KW-0238">DNA-binding</keyword>
<dbReference type="Proteomes" id="UP000473089">
    <property type="component" value="Unassembled WGS sequence"/>
</dbReference>
<keyword evidence="1" id="KW-0812">Transmembrane</keyword>
<protein>
    <submittedName>
        <fullName evidence="2">DNA-binding protein</fullName>
    </submittedName>
</protein>
<feature type="transmembrane region" description="Helical" evidence="1">
    <location>
        <begin position="6"/>
        <end position="25"/>
    </location>
</feature>
<dbReference type="Gene3D" id="3.30.1390.10">
    <property type="match status" value="1"/>
</dbReference>
<dbReference type="AlphaFoldDB" id="A0A6M0T0D5"/>
<sequence>MKSKSWILWGVGAICLIAVGMMRLIDKKYLNGGIFIALGVLYIVFSIINYKFAIKANETILSDEELEKINNELRELIKENKTTEAIKKYRTATGADLIKAKEYVDSLMKEETK</sequence>
<evidence type="ECO:0000313" key="3">
    <source>
        <dbReference type="Proteomes" id="UP000473089"/>
    </source>
</evidence>
<gene>
    <name evidence="2" type="ORF">EXM42_12740</name>
</gene>
<evidence type="ECO:0000256" key="1">
    <source>
        <dbReference type="SAM" id="Phobius"/>
    </source>
</evidence>
<dbReference type="EMBL" id="SGJP01000027">
    <property type="protein sequence ID" value="NFA61227.1"/>
    <property type="molecule type" value="Genomic_DNA"/>
</dbReference>